<dbReference type="AlphaFoldDB" id="A0A1X7RBW8"/>
<dbReference type="InterPro" id="IPR032374">
    <property type="entry name" value="SGTA_dimer"/>
</dbReference>
<dbReference type="PANTHER" id="PTHR45831">
    <property type="entry name" value="LD24721P"/>
    <property type="match status" value="1"/>
</dbReference>
<dbReference type="Gene3D" id="1.20.5.420">
    <property type="entry name" value="Immunoglobulin FC, subunit C"/>
    <property type="match status" value="1"/>
</dbReference>
<comment type="similarity">
    <text evidence="1">Belongs to the SGT family.</text>
</comment>
<reference evidence="7 8" key="1">
    <citation type="submission" date="2017-04" db="EMBL/GenBank/DDBJ databases">
        <authorList>
            <person name="Afonso C.L."/>
            <person name="Miller P.J."/>
            <person name="Scott M.A."/>
            <person name="Spackman E."/>
            <person name="Goraichik I."/>
            <person name="Dimitrov K.M."/>
            <person name="Suarez D.L."/>
            <person name="Swayne D.E."/>
        </authorList>
    </citation>
    <scope>NUCLEOTIDE SEQUENCE [LARGE SCALE GENOMIC DNA]</scope>
</reference>
<protein>
    <submittedName>
        <fullName evidence="7">Similar to Saccharomyces cerevisiae YOR007C SGT2 Glutamine-rich cytoplasmic protein</fullName>
    </submittedName>
</protein>
<dbReference type="OrthoDB" id="2335338at2759"/>
<feature type="repeat" description="TPR" evidence="4">
    <location>
        <begin position="166"/>
        <end position="199"/>
    </location>
</feature>
<evidence type="ECO:0000256" key="3">
    <source>
        <dbReference type="ARBA" id="ARBA00022803"/>
    </source>
</evidence>
<feature type="repeat" description="TPR" evidence="4">
    <location>
        <begin position="132"/>
        <end position="165"/>
    </location>
</feature>
<dbReference type="GO" id="GO:0072380">
    <property type="term" value="C:TRC complex"/>
    <property type="evidence" value="ECO:0007669"/>
    <property type="project" value="TreeGrafter"/>
</dbReference>
<feature type="region of interest" description="Disordered" evidence="5">
    <location>
        <begin position="217"/>
        <end position="251"/>
    </location>
</feature>
<dbReference type="InterPro" id="IPR013105">
    <property type="entry name" value="TPR_2"/>
</dbReference>
<sequence length="355" mass="37985">MSYSNKEISSLIVDFLNNAISQKAVSDDNADSLNVAIDCITEAFEFDRDDVKSIIDSKFNGKSLAELLASGSNSTDSGNAQNVKVNIPAEDAEIKTKAESLKLEGNKAMAGRDFSLAIEKYSEAIQTLPTNAIYYANRAAAHSSLKQYNEAIQDAEEAIKIDPAYSKGYSRLGFAKYAQGKPEEALEAYKQVLDIEGDKATDVMKRDYETAKKKVEQSLNLEKTTQVETTENRDAPEATSDNAEGAANPFAGGMPDMASMLGGGLGGGLGGLLNNPQLMQAAQQMMSDPNAMQKVQSMMQNPAVRQMAENFSGGNGGMPNLDDLMNNPAIRDMAGSLFGGANGGNQSPAKEDEQK</sequence>
<dbReference type="SUPFAM" id="SSF48452">
    <property type="entry name" value="TPR-like"/>
    <property type="match status" value="1"/>
</dbReference>
<dbReference type="PANTHER" id="PTHR45831:SF2">
    <property type="entry name" value="LD24721P"/>
    <property type="match status" value="1"/>
</dbReference>
<dbReference type="GO" id="GO:0060090">
    <property type="term" value="F:molecular adaptor activity"/>
    <property type="evidence" value="ECO:0007669"/>
    <property type="project" value="TreeGrafter"/>
</dbReference>
<evidence type="ECO:0000256" key="4">
    <source>
        <dbReference type="PROSITE-ProRule" id="PRU00339"/>
    </source>
</evidence>
<keyword evidence="3 4" id="KW-0802">TPR repeat</keyword>
<dbReference type="InterPro" id="IPR019734">
    <property type="entry name" value="TPR_rpt"/>
</dbReference>
<evidence type="ECO:0000259" key="6">
    <source>
        <dbReference type="Pfam" id="PF16546"/>
    </source>
</evidence>
<dbReference type="EMBL" id="FXLY01000016">
    <property type="protein sequence ID" value="SMN22960.1"/>
    <property type="molecule type" value="Genomic_DNA"/>
</dbReference>
<dbReference type="STRING" id="1789683.A0A1X7RBW8"/>
<proteinExistence type="inferred from homology"/>
<evidence type="ECO:0000256" key="2">
    <source>
        <dbReference type="ARBA" id="ARBA00022737"/>
    </source>
</evidence>
<organism evidence="7 8">
    <name type="scientific">Maudiozyma saulgeensis</name>
    <dbReference type="NCBI Taxonomy" id="1789683"/>
    <lineage>
        <taxon>Eukaryota</taxon>
        <taxon>Fungi</taxon>
        <taxon>Dikarya</taxon>
        <taxon>Ascomycota</taxon>
        <taxon>Saccharomycotina</taxon>
        <taxon>Saccharomycetes</taxon>
        <taxon>Saccharomycetales</taxon>
        <taxon>Saccharomycetaceae</taxon>
        <taxon>Maudiozyma</taxon>
    </lineage>
</organism>
<gene>
    <name evidence="7" type="ORF">KASA_0C00363G</name>
</gene>
<dbReference type="Pfam" id="PF16546">
    <property type="entry name" value="SGTA_dimer"/>
    <property type="match status" value="1"/>
</dbReference>
<dbReference type="InterPro" id="IPR011990">
    <property type="entry name" value="TPR-like_helical_dom_sf"/>
</dbReference>
<dbReference type="PROSITE" id="PS50005">
    <property type="entry name" value="TPR"/>
    <property type="match status" value="3"/>
</dbReference>
<feature type="compositionally biased region" description="Polar residues" evidence="5">
    <location>
        <begin position="217"/>
        <end position="229"/>
    </location>
</feature>
<evidence type="ECO:0000256" key="5">
    <source>
        <dbReference type="SAM" id="MobiDB-lite"/>
    </source>
</evidence>
<keyword evidence="2" id="KW-0677">Repeat</keyword>
<evidence type="ECO:0000313" key="7">
    <source>
        <dbReference type="EMBL" id="SMN22960.1"/>
    </source>
</evidence>
<feature type="domain" description="SGTA homodimerisation" evidence="6">
    <location>
        <begin position="4"/>
        <end position="69"/>
    </location>
</feature>
<dbReference type="Pfam" id="PF00515">
    <property type="entry name" value="TPR_1"/>
    <property type="match status" value="1"/>
</dbReference>
<dbReference type="Pfam" id="PF07719">
    <property type="entry name" value="TPR_2"/>
    <property type="match status" value="1"/>
</dbReference>
<feature type="repeat" description="TPR" evidence="4">
    <location>
        <begin position="98"/>
        <end position="131"/>
    </location>
</feature>
<dbReference type="SMART" id="SM00028">
    <property type="entry name" value="TPR"/>
    <property type="match status" value="3"/>
</dbReference>
<evidence type="ECO:0000256" key="1">
    <source>
        <dbReference type="ARBA" id="ARBA00008175"/>
    </source>
</evidence>
<accession>A0A1X7RBW8</accession>
<dbReference type="GO" id="GO:0006620">
    <property type="term" value="P:post-translational protein targeting to endoplasmic reticulum membrane"/>
    <property type="evidence" value="ECO:0007669"/>
    <property type="project" value="TreeGrafter"/>
</dbReference>
<dbReference type="InterPro" id="IPR047150">
    <property type="entry name" value="SGT"/>
</dbReference>
<dbReference type="FunFam" id="1.25.40.10:FF:000207">
    <property type="entry name" value="Small glutamine-rich tetratricopeptide repeat-containing protein"/>
    <property type="match status" value="1"/>
</dbReference>
<dbReference type="Gene3D" id="1.25.40.10">
    <property type="entry name" value="Tetratricopeptide repeat domain"/>
    <property type="match status" value="1"/>
</dbReference>
<name>A0A1X7RBW8_9SACH</name>
<keyword evidence="8" id="KW-1185">Reference proteome</keyword>
<dbReference type="GO" id="GO:0016020">
    <property type="term" value="C:membrane"/>
    <property type="evidence" value="ECO:0007669"/>
    <property type="project" value="TreeGrafter"/>
</dbReference>
<evidence type="ECO:0000313" key="8">
    <source>
        <dbReference type="Proteomes" id="UP000196158"/>
    </source>
</evidence>
<dbReference type="Proteomes" id="UP000196158">
    <property type="component" value="Unassembled WGS sequence"/>
</dbReference>
<feature type="region of interest" description="Disordered" evidence="5">
    <location>
        <begin position="325"/>
        <end position="355"/>
    </location>
</feature>